<dbReference type="OrthoDB" id="3009728at2759"/>
<feature type="transmembrane region" description="Helical" evidence="2">
    <location>
        <begin position="179"/>
        <end position="203"/>
    </location>
</feature>
<keyword evidence="2" id="KW-1133">Transmembrane helix</keyword>
<feature type="transmembrane region" description="Helical" evidence="2">
    <location>
        <begin position="15"/>
        <end position="33"/>
    </location>
</feature>
<evidence type="ECO:0000313" key="3">
    <source>
        <dbReference type="EMBL" id="KAH7025841.1"/>
    </source>
</evidence>
<feature type="compositionally biased region" description="Low complexity" evidence="1">
    <location>
        <begin position="256"/>
        <end position="270"/>
    </location>
</feature>
<evidence type="ECO:0000256" key="2">
    <source>
        <dbReference type="SAM" id="Phobius"/>
    </source>
</evidence>
<feature type="transmembrane region" description="Helical" evidence="2">
    <location>
        <begin position="389"/>
        <end position="414"/>
    </location>
</feature>
<comment type="caution">
    <text evidence="3">The sequence shown here is derived from an EMBL/GenBank/DDBJ whole genome shotgun (WGS) entry which is preliminary data.</text>
</comment>
<evidence type="ECO:0000313" key="4">
    <source>
        <dbReference type="Proteomes" id="UP000756346"/>
    </source>
</evidence>
<feature type="transmembrane region" description="Helical" evidence="2">
    <location>
        <begin position="361"/>
        <end position="383"/>
    </location>
</feature>
<keyword evidence="4" id="KW-1185">Reference proteome</keyword>
<sequence>MSLQPCLSFIARQRWELWLLLFVFCAWPFVVSLQRPTHQFETVFPAWDPRIRPLLEGKCSEAYAAYLDPTNSSNLVTYLLIDCLLEEFPEYRKAEIATAALVLGLTPFIIQQMGPRVADVGTLALRRPVLAFLIAASCPIVSADMAGTFSDPVQHLSRQAVKTMRPRLRYINLKDKRRAVVITIAATEYLAAVTTFVNLQVVAWQLATWTVCIYAPATIWQPWLWANLVILIQAGHMYSLLLRVQVLKPVSEVDSDGQSQTSHSSSGQGSLTPHPPSSIVLSQIPQTSAPSSSVGLAHLHRSSQRQDSGAGPGNGLLVDHLEASQPKPPTLPPAVATYLHREFTPMAYADPVILQHRKHGYLYLFLGYAISVSAAAHVLYGTLILSSLVFISLADAVGIVWRFGANTIICRVLLGYEMMAMREAVSGVVSSDDDEDDDGVSG</sequence>
<gene>
    <name evidence="3" type="ORF">B0I36DRAFT_386229</name>
</gene>
<dbReference type="EMBL" id="JAGTJQ010000008">
    <property type="protein sequence ID" value="KAH7025841.1"/>
    <property type="molecule type" value="Genomic_DNA"/>
</dbReference>
<dbReference type="Proteomes" id="UP000756346">
    <property type="component" value="Unassembled WGS sequence"/>
</dbReference>
<organism evidence="3 4">
    <name type="scientific">Microdochium trichocladiopsis</name>
    <dbReference type="NCBI Taxonomy" id="1682393"/>
    <lineage>
        <taxon>Eukaryota</taxon>
        <taxon>Fungi</taxon>
        <taxon>Dikarya</taxon>
        <taxon>Ascomycota</taxon>
        <taxon>Pezizomycotina</taxon>
        <taxon>Sordariomycetes</taxon>
        <taxon>Xylariomycetidae</taxon>
        <taxon>Xylariales</taxon>
        <taxon>Microdochiaceae</taxon>
        <taxon>Microdochium</taxon>
    </lineage>
</organism>
<dbReference type="RefSeq" id="XP_046009058.1">
    <property type="nucleotide sequence ID" value="XM_046161102.1"/>
</dbReference>
<keyword evidence="2" id="KW-0812">Transmembrane</keyword>
<feature type="region of interest" description="Disordered" evidence="1">
    <location>
        <begin position="254"/>
        <end position="274"/>
    </location>
</feature>
<feature type="region of interest" description="Disordered" evidence="1">
    <location>
        <begin position="288"/>
        <end position="328"/>
    </location>
</feature>
<protein>
    <submittedName>
        <fullName evidence="3">Uncharacterized protein</fullName>
    </submittedName>
</protein>
<reference evidence="3" key="1">
    <citation type="journal article" date="2021" name="Nat. Commun.">
        <title>Genetic determinants of endophytism in the Arabidopsis root mycobiome.</title>
        <authorList>
            <person name="Mesny F."/>
            <person name="Miyauchi S."/>
            <person name="Thiergart T."/>
            <person name="Pickel B."/>
            <person name="Atanasova L."/>
            <person name="Karlsson M."/>
            <person name="Huettel B."/>
            <person name="Barry K.W."/>
            <person name="Haridas S."/>
            <person name="Chen C."/>
            <person name="Bauer D."/>
            <person name="Andreopoulos W."/>
            <person name="Pangilinan J."/>
            <person name="LaButti K."/>
            <person name="Riley R."/>
            <person name="Lipzen A."/>
            <person name="Clum A."/>
            <person name="Drula E."/>
            <person name="Henrissat B."/>
            <person name="Kohler A."/>
            <person name="Grigoriev I.V."/>
            <person name="Martin F.M."/>
            <person name="Hacquard S."/>
        </authorList>
    </citation>
    <scope>NUCLEOTIDE SEQUENCE</scope>
    <source>
        <strain evidence="3">MPI-CAGE-CH-0230</strain>
    </source>
</reference>
<name>A0A9P9BMH0_9PEZI</name>
<evidence type="ECO:0000256" key="1">
    <source>
        <dbReference type="SAM" id="MobiDB-lite"/>
    </source>
</evidence>
<keyword evidence="2" id="KW-0472">Membrane</keyword>
<dbReference type="GeneID" id="70190648"/>
<proteinExistence type="predicted"/>
<dbReference type="AlphaFoldDB" id="A0A9P9BMH0"/>
<accession>A0A9P9BMH0</accession>